<proteinExistence type="inferred from homology"/>
<dbReference type="PROSITE" id="PS51462">
    <property type="entry name" value="NUDIX"/>
    <property type="match status" value="1"/>
</dbReference>
<dbReference type="HOGENOM" id="CLU_082381_1_0_3"/>
<evidence type="ECO:0000256" key="2">
    <source>
        <dbReference type="ARBA" id="ARBA00022801"/>
    </source>
</evidence>
<dbReference type="EnsemblBacteria" id="ACC84230">
    <property type="protein sequence ID" value="ACC84230"/>
    <property type="gene ID" value="Npun_F5939"/>
</dbReference>
<dbReference type="Proteomes" id="UP000001191">
    <property type="component" value="Chromosome"/>
</dbReference>
<dbReference type="PANTHER" id="PTHR43736:SF1">
    <property type="entry name" value="DIHYDRONEOPTERIN TRIPHOSPHATE DIPHOSPHATASE"/>
    <property type="match status" value="1"/>
</dbReference>
<feature type="domain" description="Nudix hydrolase" evidence="3">
    <location>
        <begin position="96"/>
        <end position="224"/>
    </location>
</feature>
<dbReference type="Pfam" id="PF00293">
    <property type="entry name" value="NUDIX"/>
    <property type="match status" value="1"/>
</dbReference>
<dbReference type="eggNOG" id="COG1051">
    <property type="taxonomic scope" value="Bacteria"/>
</dbReference>
<dbReference type="PANTHER" id="PTHR43736">
    <property type="entry name" value="ADP-RIBOSE PYROPHOSPHATASE"/>
    <property type="match status" value="1"/>
</dbReference>
<evidence type="ECO:0000259" key="3">
    <source>
        <dbReference type="PROSITE" id="PS51462"/>
    </source>
</evidence>
<reference evidence="5" key="1">
    <citation type="submission" date="2008-04" db="EMBL/GenBank/DDBJ databases">
        <title>Complete sequence of chromosome of Nostoc punctiforme ATCC 29133.</title>
        <authorList>
            <consortium name="US DOE Joint Genome Institute"/>
            <person name="Copeland A."/>
            <person name="Lucas S."/>
            <person name="Lapidus A."/>
            <person name="Glavina del Rio T."/>
            <person name="Dalin E."/>
            <person name="Tice H."/>
            <person name="Pitluck S."/>
            <person name="Chain P."/>
            <person name="Malfatti S."/>
            <person name="Shin M."/>
            <person name="Vergez L."/>
            <person name="Schmutz J."/>
            <person name="Larimer F."/>
            <person name="Land M."/>
            <person name="Hauser L."/>
            <person name="Kyrpides N."/>
            <person name="Kim E."/>
            <person name="Meeks J.C."/>
            <person name="Elhai J."/>
            <person name="Campbell E.L."/>
            <person name="Thiel T."/>
            <person name="Longmire J."/>
            <person name="Potts M."/>
            <person name="Atlas R."/>
        </authorList>
    </citation>
    <scope>NUCLEOTIDE SEQUENCE [LARGE SCALE GENOMIC DNA]</scope>
    <source>
        <strain evidence="5">ATCC 29133 / PCC 73102</strain>
    </source>
</reference>
<evidence type="ECO:0000313" key="4">
    <source>
        <dbReference type="EMBL" id="ACC84230.1"/>
    </source>
</evidence>
<accession>B2ITU2</accession>
<dbReference type="InterPro" id="IPR020476">
    <property type="entry name" value="Nudix_hydrolase"/>
</dbReference>
<dbReference type="CDD" id="cd04672">
    <property type="entry name" value="NUDIX_CDP-Chase_like"/>
    <property type="match status" value="1"/>
</dbReference>
<comment type="similarity">
    <text evidence="1">Belongs to the Nudix hydrolase family.</text>
</comment>
<name>B2ITU2_NOSP7</name>
<dbReference type="PhylomeDB" id="B2ITU2"/>
<dbReference type="InterPro" id="IPR015797">
    <property type="entry name" value="NUDIX_hydrolase-like_dom_sf"/>
</dbReference>
<dbReference type="Gene3D" id="6.10.250.1120">
    <property type="match status" value="1"/>
</dbReference>
<dbReference type="KEGG" id="npu:Npun_F5939"/>
<dbReference type="STRING" id="63737.Npun_F5939"/>
<gene>
    <name evidence="4" type="ordered locus">Npun_F5939</name>
</gene>
<dbReference type="Pfam" id="PF12535">
    <property type="entry name" value="Nudix_N"/>
    <property type="match status" value="1"/>
</dbReference>
<organism evidence="4 5">
    <name type="scientific">Nostoc punctiforme (strain ATCC 29133 / PCC 73102)</name>
    <dbReference type="NCBI Taxonomy" id="63737"/>
    <lineage>
        <taxon>Bacteria</taxon>
        <taxon>Bacillati</taxon>
        <taxon>Cyanobacteriota</taxon>
        <taxon>Cyanophyceae</taxon>
        <taxon>Nostocales</taxon>
        <taxon>Nostocaceae</taxon>
        <taxon>Nostoc</taxon>
    </lineage>
</organism>
<dbReference type="PRINTS" id="PR00502">
    <property type="entry name" value="NUDIXFAMILY"/>
</dbReference>
<dbReference type="GO" id="GO:0016787">
    <property type="term" value="F:hydrolase activity"/>
    <property type="evidence" value="ECO:0007669"/>
    <property type="project" value="UniProtKB-KW"/>
</dbReference>
<protein>
    <submittedName>
        <fullName evidence="4">NUDIX hydrolase</fullName>
    </submittedName>
</protein>
<dbReference type="InterPro" id="IPR000086">
    <property type="entry name" value="NUDIX_hydrolase_dom"/>
</dbReference>
<dbReference type="SUPFAM" id="SSF55811">
    <property type="entry name" value="Nudix"/>
    <property type="match status" value="1"/>
</dbReference>
<sequence>MGNKIKNTIFQSQCPIPNAQLPVPDPQSLNMETKWLEWAQKLQAIAQNGLTYSEGPFDIERYKQLRAIATEIMATYSNVEHSYVLDLFSREVGYATPKVDVRAAIFYENTILLVKEKADGCWSLPGGWADVGESPSEVVVKEVYEESGYQARAIKLLAVYDRNKQGHPPLPFYVYKLFFKCELIGGSPSSSIETEDVGFFSEDALPELSLGRVTPAQITRLFQHYRQPDLPTDFD</sequence>
<keyword evidence="2 4" id="KW-0378">Hydrolase</keyword>
<dbReference type="Gene3D" id="3.90.79.10">
    <property type="entry name" value="Nucleoside Triphosphate Pyrophosphohydrolase"/>
    <property type="match status" value="1"/>
</dbReference>
<evidence type="ECO:0000256" key="1">
    <source>
        <dbReference type="ARBA" id="ARBA00005582"/>
    </source>
</evidence>
<dbReference type="EMBL" id="CP001037">
    <property type="protein sequence ID" value="ACC84230.1"/>
    <property type="molecule type" value="Genomic_DNA"/>
</dbReference>
<dbReference type="AlphaFoldDB" id="B2ITU2"/>
<dbReference type="InterPro" id="IPR059176">
    <property type="entry name" value="UDP-X_N"/>
</dbReference>
<evidence type="ECO:0000313" key="5">
    <source>
        <dbReference type="Proteomes" id="UP000001191"/>
    </source>
</evidence>
<keyword evidence="5" id="KW-1185">Reference proteome</keyword>
<reference evidence="4 5" key="2">
    <citation type="journal article" date="2013" name="Plant Physiol.">
        <title>A Nostoc punctiforme Sugar Transporter Necessary to Establish a Cyanobacterium-Plant Symbiosis.</title>
        <authorList>
            <person name="Ekman M."/>
            <person name="Picossi S."/>
            <person name="Campbell E.L."/>
            <person name="Meeks J.C."/>
            <person name="Flores E."/>
        </authorList>
    </citation>
    <scope>NUCLEOTIDE SEQUENCE [LARGE SCALE GENOMIC DNA]</scope>
    <source>
        <strain evidence="5">ATCC 29133 / PCC 73102</strain>
    </source>
</reference>